<sequence>MSLPYIILMPVVALALVGINLLIATSNGYTEKAQPFECGFISFLQSRAAYSVGFILIAILFLPFDLEISSILPYTLASASSSVYGLSTLIAFLTLLVMAFIFEIRLSVIRLTRFYQRAAETETD</sequence>
<evidence type="ECO:0000256" key="1">
    <source>
        <dbReference type="ARBA" id="ARBA00004370"/>
    </source>
</evidence>
<keyword evidence="9" id="KW-0520">NAD</keyword>
<geneLocation type="mitochondrion" evidence="10"/>
<organism evidence="10">
    <name type="scientific">[Candida] subhashii</name>
    <dbReference type="NCBI Taxonomy" id="561895"/>
    <lineage>
        <taxon>Eukaryota</taxon>
        <taxon>Fungi</taxon>
        <taxon>Dikarya</taxon>
        <taxon>Ascomycota</taxon>
        <taxon>Saccharomycotina</taxon>
        <taxon>Pichiomycetes</taxon>
        <taxon>Debaryomycetaceae</taxon>
        <taxon>Spathaspora</taxon>
    </lineage>
</organism>
<evidence type="ECO:0000256" key="4">
    <source>
        <dbReference type="ARBA" id="ARBA00022448"/>
    </source>
</evidence>
<evidence type="ECO:0000256" key="2">
    <source>
        <dbReference type="ARBA" id="ARBA00008472"/>
    </source>
</evidence>
<dbReference type="Gene3D" id="1.20.58.1610">
    <property type="entry name" value="NADH:ubiquinone/plastoquinone oxidoreductase, chain 3"/>
    <property type="match status" value="1"/>
</dbReference>
<evidence type="ECO:0000313" key="10">
    <source>
        <dbReference type="EMBL" id="AGS44267.1"/>
    </source>
</evidence>
<name>S5TFQ4_9ASCO</name>
<keyword evidence="4 9" id="KW-0813">Transport</keyword>
<dbReference type="AlphaFoldDB" id="S5TFQ4"/>
<keyword evidence="9" id="KW-0679">Respiratory chain</keyword>
<comment type="subcellular location">
    <subcellularLocation>
        <location evidence="1">Membrane</location>
    </subcellularLocation>
    <subcellularLocation>
        <location evidence="9">Mitochondrion membrane</location>
        <topology evidence="9">Multi-pass membrane protein</topology>
    </subcellularLocation>
</comment>
<feature type="transmembrane region" description="Helical" evidence="9">
    <location>
        <begin position="84"/>
        <end position="104"/>
    </location>
</feature>
<accession>S5TFQ4</accession>
<dbReference type="PANTHER" id="PTHR11058:SF9">
    <property type="entry name" value="NADH-UBIQUINONE OXIDOREDUCTASE CHAIN 3"/>
    <property type="match status" value="1"/>
</dbReference>
<gene>
    <name evidence="10" type="primary">nad3</name>
    <name evidence="10" type="ORF">H731CANSUB-C_012</name>
</gene>
<dbReference type="InterPro" id="IPR038430">
    <property type="entry name" value="NDAH_ubi_oxred_su3_sf"/>
</dbReference>
<dbReference type="GO" id="GO:0008137">
    <property type="term" value="F:NADH dehydrogenase (ubiquinone) activity"/>
    <property type="evidence" value="ECO:0007669"/>
    <property type="project" value="UniProtKB-UniRule"/>
</dbReference>
<evidence type="ECO:0000256" key="5">
    <source>
        <dbReference type="ARBA" id="ARBA00022692"/>
    </source>
</evidence>
<comment type="similarity">
    <text evidence="2 9">Belongs to the complex I subunit 3 family.</text>
</comment>
<dbReference type="InterPro" id="IPR000440">
    <property type="entry name" value="NADH_UbQ/plastoQ_OxRdtase_su3"/>
</dbReference>
<evidence type="ECO:0000256" key="7">
    <source>
        <dbReference type="ARBA" id="ARBA00023136"/>
    </source>
</evidence>
<dbReference type="PANTHER" id="PTHR11058">
    <property type="entry name" value="NADH-UBIQUINONE OXIDOREDUCTASE CHAIN 3"/>
    <property type="match status" value="1"/>
</dbReference>
<comment type="function">
    <text evidence="9">Core subunit of the mitochondrial membrane respiratory chain NADH dehydrogenase (Complex I) which catalyzes electron transfer from NADH through the respiratory chain, using ubiquinone as an electron acceptor. Essential for the catalytic activity of complex I.</text>
</comment>
<reference evidence="10" key="1">
    <citation type="submission" date="2013-04" db="EMBL/GenBank/DDBJ databases">
        <authorList>
            <person name="Hegedusova E."/>
            <person name="Brejova B."/>
            <person name="Nosek J."/>
        </authorList>
    </citation>
    <scope>NUCLEOTIDE SEQUENCE</scope>
    <source>
        <strain evidence="10">FR-392-06-SUB1</strain>
    </source>
</reference>
<dbReference type="Pfam" id="PF00507">
    <property type="entry name" value="Oxidored_q4"/>
    <property type="match status" value="1"/>
</dbReference>
<keyword evidence="7 9" id="KW-0472">Membrane</keyword>
<feature type="transmembrane region" description="Helical" evidence="9">
    <location>
        <begin position="47"/>
        <end position="64"/>
    </location>
</feature>
<keyword evidence="9 10" id="KW-0496">Mitochondrion</keyword>
<dbReference type="EC" id="7.1.1.2" evidence="9"/>
<keyword evidence="9" id="KW-0249">Electron transport</keyword>
<keyword evidence="9" id="KW-1278">Translocase</keyword>
<keyword evidence="6 9" id="KW-1133">Transmembrane helix</keyword>
<dbReference type="GO" id="GO:0030964">
    <property type="term" value="C:NADH dehydrogenase complex"/>
    <property type="evidence" value="ECO:0007669"/>
    <property type="project" value="TreeGrafter"/>
</dbReference>
<comment type="catalytic activity">
    <reaction evidence="8 9">
        <text>a ubiquinone + NADH + 5 H(+)(in) = a ubiquinol + NAD(+) + 4 H(+)(out)</text>
        <dbReference type="Rhea" id="RHEA:29091"/>
        <dbReference type="Rhea" id="RHEA-COMP:9565"/>
        <dbReference type="Rhea" id="RHEA-COMP:9566"/>
        <dbReference type="ChEBI" id="CHEBI:15378"/>
        <dbReference type="ChEBI" id="CHEBI:16389"/>
        <dbReference type="ChEBI" id="CHEBI:17976"/>
        <dbReference type="ChEBI" id="CHEBI:57540"/>
        <dbReference type="ChEBI" id="CHEBI:57945"/>
        <dbReference type="EC" id="7.1.1.2"/>
    </reaction>
</comment>
<protein>
    <recommendedName>
        <fullName evidence="3 9">NADH-ubiquinone oxidoreductase chain 3</fullName>
        <ecNumber evidence="9">7.1.1.2</ecNumber>
    </recommendedName>
</protein>
<dbReference type="EMBL" id="KC993184">
    <property type="protein sequence ID" value="AGS44267.1"/>
    <property type="molecule type" value="Genomic_DNA"/>
</dbReference>
<dbReference type="GO" id="GO:0031966">
    <property type="term" value="C:mitochondrial membrane"/>
    <property type="evidence" value="ECO:0007669"/>
    <property type="project" value="UniProtKB-SubCell"/>
</dbReference>
<evidence type="ECO:0000256" key="9">
    <source>
        <dbReference type="RuleBase" id="RU003640"/>
    </source>
</evidence>
<evidence type="ECO:0000256" key="8">
    <source>
        <dbReference type="ARBA" id="ARBA00049551"/>
    </source>
</evidence>
<proteinExistence type="inferred from homology"/>
<keyword evidence="5 9" id="KW-0812">Transmembrane</keyword>
<feature type="transmembrane region" description="Helical" evidence="9">
    <location>
        <begin position="6"/>
        <end position="26"/>
    </location>
</feature>
<keyword evidence="9" id="KW-0830">Ubiquinone</keyword>
<evidence type="ECO:0000256" key="6">
    <source>
        <dbReference type="ARBA" id="ARBA00022989"/>
    </source>
</evidence>
<evidence type="ECO:0000256" key="3">
    <source>
        <dbReference type="ARBA" id="ARBA00021007"/>
    </source>
</evidence>